<reference evidence="5 6" key="1">
    <citation type="submission" date="2019-07" db="EMBL/GenBank/DDBJ databases">
        <title>Genomics analysis of Aphanomyces spp. identifies a new class of oomycete effector associated with host adaptation.</title>
        <authorList>
            <person name="Gaulin E."/>
        </authorList>
    </citation>
    <scope>NUCLEOTIDE SEQUENCE [LARGE SCALE GENOMIC DNA]</scope>
    <source>
        <strain evidence="5 6">ATCC 201684</strain>
    </source>
</reference>
<dbReference type="InterPro" id="IPR000340">
    <property type="entry name" value="Dual-sp_phosphatase_cat-dom"/>
</dbReference>
<evidence type="ECO:0008006" key="7">
    <source>
        <dbReference type="Google" id="ProtNLM"/>
    </source>
</evidence>
<dbReference type="SMART" id="SM00195">
    <property type="entry name" value="DSPc"/>
    <property type="match status" value="1"/>
</dbReference>
<dbReference type="PROSITE" id="PS00383">
    <property type="entry name" value="TYR_PHOSPHATASE_1"/>
    <property type="match status" value="1"/>
</dbReference>
<evidence type="ECO:0000259" key="3">
    <source>
        <dbReference type="PROSITE" id="PS50054"/>
    </source>
</evidence>
<gene>
    <name evidence="5" type="ORF">Ae201684_000887</name>
</gene>
<keyword evidence="2" id="KW-0904">Protein phosphatase</keyword>
<dbReference type="PROSITE" id="PS50054">
    <property type="entry name" value="TYR_PHOSPHATASE_DUAL"/>
    <property type="match status" value="1"/>
</dbReference>
<protein>
    <recommendedName>
        <fullName evidence="7">Protein-serine/threonine phosphatase</fullName>
    </recommendedName>
</protein>
<dbReference type="Proteomes" id="UP000481153">
    <property type="component" value="Unassembled WGS sequence"/>
</dbReference>
<evidence type="ECO:0000313" key="5">
    <source>
        <dbReference type="EMBL" id="KAF0744406.1"/>
    </source>
</evidence>
<dbReference type="InterPro" id="IPR000387">
    <property type="entry name" value="Tyr_Pase_dom"/>
</dbReference>
<keyword evidence="6" id="KW-1185">Reference proteome</keyword>
<proteinExistence type="predicted"/>
<feature type="domain" description="Tyrosine-protein phosphatase" evidence="3">
    <location>
        <begin position="24"/>
        <end position="164"/>
    </location>
</feature>
<dbReference type="InterPro" id="IPR020422">
    <property type="entry name" value="TYR_PHOSPHATASE_DUAL_dom"/>
</dbReference>
<dbReference type="Pfam" id="PF00782">
    <property type="entry name" value="DSPc"/>
    <property type="match status" value="1"/>
</dbReference>
<dbReference type="CDD" id="cd14498">
    <property type="entry name" value="DSP"/>
    <property type="match status" value="1"/>
</dbReference>
<feature type="domain" description="Tyrosine specific protein phosphatases" evidence="4">
    <location>
        <begin position="85"/>
        <end position="143"/>
    </location>
</feature>
<dbReference type="PANTHER" id="PTHR46377:SF1">
    <property type="entry name" value="DUAL SPECIFICITY PROTEIN PHOSPHATASE 19"/>
    <property type="match status" value="1"/>
</dbReference>
<dbReference type="PANTHER" id="PTHR46377">
    <property type="entry name" value="DUAL SPECIFICITY PROTEIN PHOSPHATASE 19"/>
    <property type="match status" value="1"/>
</dbReference>
<evidence type="ECO:0000259" key="4">
    <source>
        <dbReference type="PROSITE" id="PS50056"/>
    </source>
</evidence>
<sequence>MALLCGQDLIAHARLGVLQPRRVKLSEVALGLFLSGGASAKNLPLLREHGIAAIVNVGGGKCHFANAIVYNKIGLLDKSDANILPHLHNACDFIHNQLQSSANVLVHCMGGFSRSPTVVVAYLVKYRQLSVDDALTVCRLAHPRANPRPNFIAQLHDFQTQCASQA</sequence>
<keyword evidence="1" id="KW-0378">Hydrolase</keyword>
<dbReference type="InterPro" id="IPR029021">
    <property type="entry name" value="Prot-tyrosine_phosphatase-like"/>
</dbReference>
<dbReference type="EMBL" id="VJMJ01000009">
    <property type="protein sequence ID" value="KAF0744406.1"/>
    <property type="molecule type" value="Genomic_DNA"/>
</dbReference>
<comment type="caution">
    <text evidence="5">The sequence shown here is derived from an EMBL/GenBank/DDBJ whole genome shotgun (WGS) entry which is preliminary data.</text>
</comment>
<dbReference type="GO" id="GO:0008579">
    <property type="term" value="F:JUN kinase phosphatase activity"/>
    <property type="evidence" value="ECO:0007669"/>
    <property type="project" value="TreeGrafter"/>
</dbReference>
<name>A0A6G0XV39_9STRA</name>
<dbReference type="Gene3D" id="3.90.190.10">
    <property type="entry name" value="Protein tyrosine phosphatase superfamily"/>
    <property type="match status" value="1"/>
</dbReference>
<evidence type="ECO:0000313" key="6">
    <source>
        <dbReference type="Proteomes" id="UP000481153"/>
    </source>
</evidence>
<dbReference type="SUPFAM" id="SSF52799">
    <property type="entry name" value="(Phosphotyrosine protein) phosphatases II"/>
    <property type="match status" value="1"/>
</dbReference>
<dbReference type="PROSITE" id="PS50056">
    <property type="entry name" value="TYR_PHOSPHATASE_2"/>
    <property type="match status" value="1"/>
</dbReference>
<dbReference type="VEuPathDB" id="FungiDB:AeMF1_012055"/>
<evidence type="ECO:0000256" key="2">
    <source>
        <dbReference type="ARBA" id="ARBA00022912"/>
    </source>
</evidence>
<organism evidence="5 6">
    <name type="scientific">Aphanomyces euteiches</name>
    <dbReference type="NCBI Taxonomy" id="100861"/>
    <lineage>
        <taxon>Eukaryota</taxon>
        <taxon>Sar</taxon>
        <taxon>Stramenopiles</taxon>
        <taxon>Oomycota</taxon>
        <taxon>Saprolegniomycetes</taxon>
        <taxon>Saprolegniales</taxon>
        <taxon>Verrucalvaceae</taxon>
        <taxon>Aphanomyces</taxon>
    </lineage>
</organism>
<dbReference type="InterPro" id="IPR016130">
    <property type="entry name" value="Tyr_Pase_AS"/>
</dbReference>
<dbReference type="AlphaFoldDB" id="A0A6G0XV39"/>
<accession>A0A6G0XV39</accession>
<dbReference type="GO" id="GO:0005737">
    <property type="term" value="C:cytoplasm"/>
    <property type="evidence" value="ECO:0007669"/>
    <property type="project" value="TreeGrafter"/>
</dbReference>
<evidence type="ECO:0000256" key="1">
    <source>
        <dbReference type="ARBA" id="ARBA00022801"/>
    </source>
</evidence>